<feature type="compositionally biased region" description="Basic and acidic residues" evidence="1">
    <location>
        <begin position="1"/>
        <end position="22"/>
    </location>
</feature>
<reference evidence="2" key="1">
    <citation type="submission" date="2021-05" db="EMBL/GenBank/DDBJ databases">
        <authorList>
            <person name="Alioto T."/>
            <person name="Alioto T."/>
            <person name="Gomez Garrido J."/>
        </authorList>
    </citation>
    <scope>NUCLEOTIDE SEQUENCE</scope>
</reference>
<evidence type="ECO:0000313" key="2">
    <source>
        <dbReference type="EMBL" id="CAG6746419.1"/>
    </source>
</evidence>
<organism evidence="2">
    <name type="scientific">Cacopsylla melanoneura</name>
    <dbReference type="NCBI Taxonomy" id="428564"/>
    <lineage>
        <taxon>Eukaryota</taxon>
        <taxon>Metazoa</taxon>
        <taxon>Ecdysozoa</taxon>
        <taxon>Arthropoda</taxon>
        <taxon>Hexapoda</taxon>
        <taxon>Insecta</taxon>
        <taxon>Pterygota</taxon>
        <taxon>Neoptera</taxon>
        <taxon>Paraneoptera</taxon>
        <taxon>Hemiptera</taxon>
        <taxon>Sternorrhyncha</taxon>
        <taxon>Psylloidea</taxon>
        <taxon>Psyllidae</taxon>
        <taxon>Psyllinae</taxon>
        <taxon>Cacopsylla</taxon>
    </lineage>
</organism>
<feature type="region of interest" description="Disordered" evidence="1">
    <location>
        <begin position="1"/>
        <end position="25"/>
    </location>
</feature>
<sequence length="106" mass="11983">MAQEKLELEVKTTESTGRKDKNLATGKKFVPTSNPKFSKKKKKKKTLLVGRGVTLRKNFLRILQKLIVYVAGFSLRSSSTLIMSDALDSSPTFLVECQFENLIFKI</sequence>
<dbReference type="AlphaFoldDB" id="A0A8D8ZEZ2"/>
<accession>A0A8D8ZEZ2</accession>
<dbReference type="EMBL" id="HBUF01509667">
    <property type="protein sequence ID" value="CAG6746419.1"/>
    <property type="molecule type" value="Transcribed_RNA"/>
</dbReference>
<evidence type="ECO:0000256" key="1">
    <source>
        <dbReference type="SAM" id="MobiDB-lite"/>
    </source>
</evidence>
<name>A0A8D8ZEZ2_9HEMI</name>
<protein>
    <submittedName>
        <fullName evidence="2">Uncharacterized protein</fullName>
    </submittedName>
</protein>
<proteinExistence type="predicted"/>